<proteinExistence type="predicted"/>
<protein>
    <submittedName>
        <fullName evidence="2">Uncharacterized protein</fullName>
    </submittedName>
</protein>
<dbReference type="AlphaFoldDB" id="A0A7E4ZXJ5"/>
<reference evidence="1" key="1">
    <citation type="journal article" date="2013" name="Genetics">
        <title>The draft genome and transcriptome of Panagrellus redivivus are shaped by the harsh demands of a free-living lifestyle.</title>
        <authorList>
            <person name="Srinivasan J."/>
            <person name="Dillman A.R."/>
            <person name="Macchietto M.G."/>
            <person name="Heikkinen L."/>
            <person name="Lakso M."/>
            <person name="Fracchia K.M."/>
            <person name="Antoshechkin I."/>
            <person name="Mortazavi A."/>
            <person name="Wong G."/>
            <person name="Sternberg P.W."/>
        </authorList>
    </citation>
    <scope>NUCLEOTIDE SEQUENCE [LARGE SCALE GENOMIC DNA]</scope>
    <source>
        <strain evidence="1">MT8872</strain>
    </source>
</reference>
<sequence length="137" mass="14899">MKEGRSNQGGYYGQCTSAASGWWALVSEPPTVRRELRLPIWENQVLVLATQLTVSMSSTFTFTGNTALLDCRACQLAEQRSDPVSRSTSKTTIAMFVGSELVATNTCAKCEKKAVNKQNTGLSGVLSAPSDHPKRRQ</sequence>
<dbReference type="WBParaSite" id="Pan_g23699.t1">
    <property type="protein sequence ID" value="Pan_g23699.t1"/>
    <property type="gene ID" value="Pan_g23699"/>
</dbReference>
<evidence type="ECO:0000313" key="2">
    <source>
        <dbReference type="WBParaSite" id="Pan_g23699.t1"/>
    </source>
</evidence>
<keyword evidence="1" id="KW-1185">Reference proteome</keyword>
<organism evidence="1 2">
    <name type="scientific">Panagrellus redivivus</name>
    <name type="common">Microworm</name>
    <dbReference type="NCBI Taxonomy" id="6233"/>
    <lineage>
        <taxon>Eukaryota</taxon>
        <taxon>Metazoa</taxon>
        <taxon>Ecdysozoa</taxon>
        <taxon>Nematoda</taxon>
        <taxon>Chromadorea</taxon>
        <taxon>Rhabditida</taxon>
        <taxon>Tylenchina</taxon>
        <taxon>Panagrolaimomorpha</taxon>
        <taxon>Panagrolaimoidea</taxon>
        <taxon>Panagrolaimidae</taxon>
        <taxon>Panagrellus</taxon>
    </lineage>
</organism>
<reference evidence="2" key="2">
    <citation type="submission" date="2020-10" db="UniProtKB">
        <authorList>
            <consortium name="WormBaseParasite"/>
        </authorList>
    </citation>
    <scope>IDENTIFICATION</scope>
</reference>
<dbReference type="Proteomes" id="UP000492821">
    <property type="component" value="Unassembled WGS sequence"/>
</dbReference>
<evidence type="ECO:0000313" key="1">
    <source>
        <dbReference type="Proteomes" id="UP000492821"/>
    </source>
</evidence>
<accession>A0A7E4ZXJ5</accession>
<name>A0A7E4ZXJ5_PANRE</name>